<dbReference type="PANTHER" id="PTHR36573">
    <property type="entry name" value="INTERMEMBRANE PHOSPHOLIPID TRANSPORT SYSTEM BINDING PROTEIN MLAC"/>
    <property type="match status" value="1"/>
</dbReference>
<gene>
    <name evidence="1" type="ORF">NITLEN_20611</name>
</gene>
<dbReference type="Proteomes" id="UP000248168">
    <property type="component" value="Unassembled WGS sequence"/>
</dbReference>
<organism evidence="1 2">
    <name type="scientific">Nitrospira lenta</name>
    <dbReference type="NCBI Taxonomy" id="1436998"/>
    <lineage>
        <taxon>Bacteria</taxon>
        <taxon>Pseudomonadati</taxon>
        <taxon>Nitrospirota</taxon>
        <taxon>Nitrospiria</taxon>
        <taxon>Nitrospirales</taxon>
        <taxon>Nitrospiraceae</taxon>
        <taxon>Nitrospira</taxon>
    </lineage>
</organism>
<dbReference type="InterPro" id="IPR042245">
    <property type="entry name" value="Tgt2/MlaC_sf"/>
</dbReference>
<evidence type="ECO:0000313" key="2">
    <source>
        <dbReference type="Proteomes" id="UP000248168"/>
    </source>
</evidence>
<dbReference type="EMBL" id="OUNR01000012">
    <property type="protein sequence ID" value="SPP64971.1"/>
    <property type="molecule type" value="Genomic_DNA"/>
</dbReference>
<evidence type="ECO:0000313" key="1">
    <source>
        <dbReference type="EMBL" id="SPP64971.1"/>
    </source>
</evidence>
<name>A0A330L580_9BACT</name>
<dbReference type="Pfam" id="PF05494">
    <property type="entry name" value="MlaC"/>
    <property type="match status" value="1"/>
</dbReference>
<dbReference type="RefSeq" id="WP_121989284.1">
    <property type="nucleotide sequence ID" value="NZ_OUNR01000012.1"/>
</dbReference>
<sequence>MLNTLFTYDVTRPLIRRLFLTVGLVIACGTGQTLWAAEPMVSPSIGSATDAVKHTITELQRILDESALKQPDRSDERRQAIEQIIMQRVSYEEMAKRTLGTAWAELPETDRREFVELFVQLLRDNFAGRISEHSAAAVSYLSERQEAHFAEVKTHLTNPKVDTQVDFRLFLQSGEWLVYDVVVDGASIVSNYRAQFTSIIRDVSYVGLVKKMKQNAVSVKLFEHPSTR</sequence>
<dbReference type="InterPro" id="IPR008869">
    <property type="entry name" value="MlaC/ttg2D"/>
</dbReference>
<protein>
    <submittedName>
        <fullName evidence="1">ABC transporter, auxiliary component, putative ATP-dependent toluene efflux transporter (Modular protein)</fullName>
    </submittedName>
</protein>
<reference evidence="2" key="1">
    <citation type="submission" date="2018-04" db="EMBL/GenBank/DDBJ databases">
        <authorList>
            <person name="Lucker S."/>
            <person name="Sakoula D."/>
        </authorList>
    </citation>
    <scope>NUCLEOTIDE SEQUENCE [LARGE SCALE GENOMIC DNA]</scope>
</reference>
<proteinExistence type="predicted"/>
<dbReference type="InParanoid" id="A0A330L580"/>
<dbReference type="PANTHER" id="PTHR36573:SF1">
    <property type="entry name" value="INTERMEMBRANE PHOSPHOLIPID TRANSPORT SYSTEM BINDING PROTEIN MLAC"/>
    <property type="match status" value="1"/>
</dbReference>
<dbReference type="OrthoDB" id="9797174at2"/>
<dbReference type="FunCoup" id="A0A330L580">
    <property type="interactions" value="94"/>
</dbReference>
<dbReference type="Gene3D" id="3.10.450.710">
    <property type="entry name" value="Tgt2/MlaC"/>
    <property type="match status" value="1"/>
</dbReference>
<accession>A0A330L580</accession>
<dbReference type="AlphaFoldDB" id="A0A330L580"/>
<keyword evidence="2" id="KW-1185">Reference proteome</keyword>